<sequence>MVKLSITSTTTLVSAAIGLLAFASIPGVVSGYSYNNECSGRQSSEHGVCPGNVNGLCNYYYVCSNGGPVRQNCPPGTYCFGEGYGVVKCKAPYHNLGRIPDNNRSSGHGSGKNKGKHGGKCNCNDKSTWDSDCEDECT</sequence>
<evidence type="ECO:0000313" key="4">
    <source>
        <dbReference type="EMBL" id="KAJ1914903.1"/>
    </source>
</evidence>
<dbReference type="Proteomes" id="UP001150538">
    <property type="component" value="Unassembled WGS sequence"/>
</dbReference>
<evidence type="ECO:0000259" key="3">
    <source>
        <dbReference type="Pfam" id="PF01607"/>
    </source>
</evidence>
<evidence type="ECO:0000313" key="5">
    <source>
        <dbReference type="Proteomes" id="UP001150538"/>
    </source>
</evidence>
<dbReference type="EMBL" id="JANBPU010000174">
    <property type="protein sequence ID" value="KAJ1914903.1"/>
    <property type="molecule type" value="Genomic_DNA"/>
</dbReference>
<feature type="region of interest" description="Disordered" evidence="1">
    <location>
        <begin position="97"/>
        <end position="138"/>
    </location>
</feature>
<protein>
    <recommendedName>
        <fullName evidence="3">Chitin-binding type-2 domain-containing protein</fullName>
    </recommendedName>
</protein>
<comment type="caution">
    <text evidence="4">The sequence shown here is derived from an EMBL/GenBank/DDBJ whole genome shotgun (WGS) entry which is preliminary data.</text>
</comment>
<organism evidence="4 5">
    <name type="scientific">Mycoemilia scoparia</name>
    <dbReference type="NCBI Taxonomy" id="417184"/>
    <lineage>
        <taxon>Eukaryota</taxon>
        <taxon>Fungi</taxon>
        <taxon>Fungi incertae sedis</taxon>
        <taxon>Zoopagomycota</taxon>
        <taxon>Kickxellomycotina</taxon>
        <taxon>Kickxellomycetes</taxon>
        <taxon>Kickxellales</taxon>
        <taxon>Kickxellaceae</taxon>
        <taxon>Mycoemilia</taxon>
    </lineage>
</organism>
<keyword evidence="5" id="KW-1185">Reference proteome</keyword>
<dbReference type="GO" id="GO:0008061">
    <property type="term" value="F:chitin binding"/>
    <property type="evidence" value="ECO:0007669"/>
    <property type="project" value="InterPro"/>
</dbReference>
<dbReference type="InterPro" id="IPR002557">
    <property type="entry name" value="Chitin-bd_dom"/>
</dbReference>
<feature type="signal peptide" evidence="2">
    <location>
        <begin position="1"/>
        <end position="31"/>
    </location>
</feature>
<feature type="domain" description="Chitin-binding type-2" evidence="3">
    <location>
        <begin position="49"/>
        <end position="78"/>
    </location>
</feature>
<dbReference type="GO" id="GO:0005576">
    <property type="term" value="C:extracellular region"/>
    <property type="evidence" value="ECO:0007669"/>
    <property type="project" value="InterPro"/>
</dbReference>
<name>A0A9W8A0Q8_9FUNG</name>
<gene>
    <name evidence="4" type="ORF">H4219_004586</name>
</gene>
<reference evidence="4" key="1">
    <citation type="submission" date="2022-07" db="EMBL/GenBank/DDBJ databases">
        <title>Phylogenomic reconstructions and comparative analyses of Kickxellomycotina fungi.</title>
        <authorList>
            <person name="Reynolds N.K."/>
            <person name="Stajich J.E."/>
            <person name="Barry K."/>
            <person name="Grigoriev I.V."/>
            <person name="Crous P."/>
            <person name="Smith M.E."/>
        </authorList>
    </citation>
    <scope>NUCLEOTIDE SEQUENCE</scope>
    <source>
        <strain evidence="4">NBRC 100468</strain>
    </source>
</reference>
<evidence type="ECO:0000256" key="2">
    <source>
        <dbReference type="SAM" id="SignalP"/>
    </source>
</evidence>
<dbReference type="OrthoDB" id="6020543at2759"/>
<dbReference type="AlphaFoldDB" id="A0A9W8A0Q8"/>
<dbReference type="Pfam" id="PF01607">
    <property type="entry name" value="CBM_14"/>
    <property type="match status" value="1"/>
</dbReference>
<feature type="chain" id="PRO_5040990961" description="Chitin-binding type-2 domain-containing protein" evidence="2">
    <location>
        <begin position="32"/>
        <end position="138"/>
    </location>
</feature>
<keyword evidence="2" id="KW-0732">Signal</keyword>
<proteinExistence type="predicted"/>
<evidence type="ECO:0000256" key="1">
    <source>
        <dbReference type="SAM" id="MobiDB-lite"/>
    </source>
</evidence>
<accession>A0A9W8A0Q8</accession>